<protein>
    <submittedName>
        <fullName evidence="11">ATP-binding cassette domain-containing protein</fullName>
    </submittedName>
</protein>
<evidence type="ECO:0000256" key="5">
    <source>
        <dbReference type="ARBA" id="ARBA00022840"/>
    </source>
</evidence>
<dbReference type="PROSITE" id="PS50893">
    <property type="entry name" value="ABC_TRANSPORTER_2"/>
    <property type="match status" value="1"/>
</dbReference>
<keyword evidence="5 11" id="KW-0067">ATP-binding</keyword>
<name>A0ABW7SJP2_9ACTN</name>
<dbReference type="PANTHER" id="PTHR42711:SF19">
    <property type="entry name" value="DOXORUBICIN RESISTANCE ATP-BINDING PROTEIN DRRA"/>
    <property type="match status" value="1"/>
</dbReference>
<evidence type="ECO:0000256" key="1">
    <source>
        <dbReference type="ARBA" id="ARBA00004413"/>
    </source>
</evidence>
<evidence type="ECO:0000313" key="11">
    <source>
        <dbReference type="EMBL" id="MFI0793910.1"/>
    </source>
</evidence>
<dbReference type="SUPFAM" id="SSF52540">
    <property type="entry name" value="P-loop containing nucleoside triphosphate hydrolases"/>
    <property type="match status" value="1"/>
</dbReference>
<keyword evidence="6" id="KW-1278">Translocase</keyword>
<accession>A0ABW7SJP2</accession>
<dbReference type="Pfam" id="PF00005">
    <property type="entry name" value="ABC_tran"/>
    <property type="match status" value="1"/>
</dbReference>
<dbReference type="InterPro" id="IPR003439">
    <property type="entry name" value="ABC_transporter-like_ATP-bd"/>
</dbReference>
<evidence type="ECO:0000256" key="4">
    <source>
        <dbReference type="ARBA" id="ARBA00022741"/>
    </source>
</evidence>
<proteinExistence type="inferred from homology"/>
<evidence type="ECO:0000256" key="6">
    <source>
        <dbReference type="ARBA" id="ARBA00022967"/>
    </source>
</evidence>
<evidence type="ECO:0000256" key="9">
    <source>
        <dbReference type="ARBA" id="ARBA00049985"/>
    </source>
</evidence>
<keyword evidence="7" id="KW-0472">Membrane</keyword>
<dbReference type="InterPro" id="IPR005894">
    <property type="entry name" value="DrrA"/>
</dbReference>
<reference evidence="11 12" key="1">
    <citation type="submission" date="2024-10" db="EMBL/GenBank/DDBJ databases">
        <title>The Natural Products Discovery Center: Release of the First 8490 Sequenced Strains for Exploring Actinobacteria Biosynthetic Diversity.</title>
        <authorList>
            <person name="Kalkreuter E."/>
            <person name="Kautsar S.A."/>
            <person name="Yang D."/>
            <person name="Bader C.D."/>
            <person name="Teijaro C.N."/>
            <person name="Fluegel L."/>
            <person name="Davis C.M."/>
            <person name="Simpson J.R."/>
            <person name="Lauterbach L."/>
            <person name="Steele A.D."/>
            <person name="Gui C."/>
            <person name="Meng S."/>
            <person name="Li G."/>
            <person name="Viehrig K."/>
            <person name="Ye F."/>
            <person name="Su P."/>
            <person name="Kiefer A.F."/>
            <person name="Nichols A."/>
            <person name="Cepeda A.J."/>
            <person name="Yan W."/>
            <person name="Fan B."/>
            <person name="Jiang Y."/>
            <person name="Adhikari A."/>
            <person name="Zheng C.-J."/>
            <person name="Schuster L."/>
            <person name="Cowan T.M."/>
            <person name="Smanski M.J."/>
            <person name="Chevrette M.G."/>
            <person name="De Carvalho L.P.S."/>
            <person name="Shen B."/>
        </authorList>
    </citation>
    <scope>NUCLEOTIDE SEQUENCE [LARGE SCALE GENOMIC DNA]</scope>
    <source>
        <strain evidence="11 12">NPDC021253</strain>
    </source>
</reference>
<evidence type="ECO:0000256" key="2">
    <source>
        <dbReference type="ARBA" id="ARBA00022448"/>
    </source>
</evidence>
<dbReference type="InterPro" id="IPR027417">
    <property type="entry name" value="P-loop_NTPase"/>
</dbReference>
<dbReference type="GO" id="GO:0005524">
    <property type="term" value="F:ATP binding"/>
    <property type="evidence" value="ECO:0007669"/>
    <property type="project" value="UniProtKB-KW"/>
</dbReference>
<evidence type="ECO:0000256" key="7">
    <source>
        <dbReference type="ARBA" id="ARBA00023136"/>
    </source>
</evidence>
<evidence type="ECO:0000256" key="3">
    <source>
        <dbReference type="ARBA" id="ARBA00022475"/>
    </source>
</evidence>
<dbReference type="InterPro" id="IPR050763">
    <property type="entry name" value="ABC_transporter_ATP-binding"/>
</dbReference>
<dbReference type="Proteomes" id="UP001611075">
    <property type="component" value="Unassembled WGS sequence"/>
</dbReference>
<dbReference type="SMART" id="SM00382">
    <property type="entry name" value="AAA"/>
    <property type="match status" value="1"/>
</dbReference>
<comment type="subcellular location">
    <subcellularLocation>
        <location evidence="1">Cell membrane</location>
        <topology evidence="1">Peripheral membrane protein</topology>
        <orientation evidence="1">Cytoplasmic side</orientation>
    </subcellularLocation>
</comment>
<feature type="domain" description="ABC transporter" evidence="10">
    <location>
        <begin position="7"/>
        <end position="237"/>
    </location>
</feature>
<dbReference type="NCBIfam" id="TIGR01188">
    <property type="entry name" value="drrA"/>
    <property type="match status" value="1"/>
</dbReference>
<sequence length="326" mass="34348">MTADLMIEAECLVKTFGKTRALQGVDLAVPRGTVLGVLGPNGAGKTTAVRILSTLLTPDGGTARISGFDVVRDAERVRQSIGLTGQYASVDEDLTGRQNLELFGTLLELGRKGSRRRAAELLEWFDLTTAADRQAKTYSGGMRRRLDLAASLVGSPSVIFLDEPTTGLDPAKREDMWGVVRSLVANGSTVLLTTQYLEEADALADAITVIDHGRVIAHDTPEGLKRVVGGQTLEVRPADSAQLPRTAAILTGVGSGAQADEIRKGVLAVPVVGDAALTESVARFAAAGIAVTELSLHLPSLDEVFFTLTGRTAADDDTTNRTEVAA</sequence>
<dbReference type="PROSITE" id="PS00211">
    <property type="entry name" value="ABC_TRANSPORTER_1"/>
    <property type="match status" value="1"/>
</dbReference>
<dbReference type="PANTHER" id="PTHR42711">
    <property type="entry name" value="ABC TRANSPORTER ATP-BINDING PROTEIN"/>
    <property type="match status" value="1"/>
</dbReference>
<dbReference type="InterPro" id="IPR017871">
    <property type="entry name" value="ABC_transporter-like_CS"/>
</dbReference>
<gene>
    <name evidence="11" type="ORF">ACH4OY_14645</name>
</gene>
<organism evidence="11 12">
    <name type="scientific">Micromonospora rubida</name>
    <dbReference type="NCBI Taxonomy" id="2697657"/>
    <lineage>
        <taxon>Bacteria</taxon>
        <taxon>Bacillati</taxon>
        <taxon>Actinomycetota</taxon>
        <taxon>Actinomycetes</taxon>
        <taxon>Micromonosporales</taxon>
        <taxon>Micromonosporaceae</taxon>
        <taxon>Micromonospora</taxon>
    </lineage>
</organism>
<evidence type="ECO:0000256" key="8">
    <source>
        <dbReference type="ARBA" id="ARBA00023251"/>
    </source>
</evidence>
<keyword evidence="12" id="KW-1185">Reference proteome</keyword>
<keyword evidence="4" id="KW-0547">Nucleotide-binding</keyword>
<keyword evidence="8" id="KW-0046">Antibiotic resistance</keyword>
<dbReference type="EMBL" id="JBIRPU010000008">
    <property type="protein sequence ID" value="MFI0793910.1"/>
    <property type="molecule type" value="Genomic_DNA"/>
</dbReference>
<evidence type="ECO:0000259" key="10">
    <source>
        <dbReference type="PROSITE" id="PS50893"/>
    </source>
</evidence>
<dbReference type="Gene3D" id="3.40.50.300">
    <property type="entry name" value="P-loop containing nucleotide triphosphate hydrolases"/>
    <property type="match status" value="1"/>
</dbReference>
<keyword evidence="2" id="KW-0813">Transport</keyword>
<keyword evidence="3" id="KW-1003">Cell membrane</keyword>
<dbReference type="RefSeq" id="WP_396679754.1">
    <property type="nucleotide sequence ID" value="NZ_JBIRPU010000008.1"/>
</dbReference>
<comment type="caution">
    <text evidence="11">The sequence shown here is derived from an EMBL/GenBank/DDBJ whole genome shotgun (WGS) entry which is preliminary data.</text>
</comment>
<dbReference type="InterPro" id="IPR003593">
    <property type="entry name" value="AAA+_ATPase"/>
</dbReference>
<comment type="similarity">
    <text evidence="9">Belongs to the ABC transporter superfamily. Drug exporter-1 (DrugE1) (TC 3.A.1.105) family.</text>
</comment>
<evidence type="ECO:0000313" key="12">
    <source>
        <dbReference type="Proteomes" id="UP001611075"/>
    </source>
</evidence>